<reference evidence="14" key="3">
    <citation type="submission" date="2025-05" db="UniProtKB">
        <authorList>
            <consortium name="Ensembl"/>
        </authorList>
    </citation>
    <scope>IDENTIFICATION</scope>
</reference>
<dbReference type="Ensembl" id="ENSSFOT00015073918.1">
    <property type="protein sequence ID" value="ENSSFOP00015074524.1"/>
    <property type="gene ID" value="ENSSFOG00015027980.1"/>
</dbReference>
<evidence type="ECO:0000256" key="3">
    <source>
        <dbReference type="ARBA" id="ARBA00006456"/>
    </source>
</evidence>
<dbReference type="GO" id="GO:0060027">
    <property type="term" value="P:convergent extension involved in gastrulation"/>
    <property type="evidence" value="ECO:0007669"/>
    <property type="project" value="Ensembl"/>
</dbReference>
<dbReference type="GO" id="GO:0005737">
    <property type="term" value="C:cytoplasm"/>
    <property type="evidence" value="ECO:0007669"/>
    <property type="project" value="TreeGrafter"/>
</dbReference>
<evidence type="ECO:0000313" key="13">
    <source>
        <dbReference type="EMBL" id="KPP79842.1"/>
    </source>
</evidence>
<dbReference type="PRINTS" id="PR00963">
    <property type="entry name" value="MARCKS"/>
</dbReference>
<dbReference type="GO" id="GO:0051216">
    <property type="term" value="P:cartilage development"/>
    <property type="evidence" value="ECO:0007669"/>
    <property type="project" value="Ensembl"/>
</dbReference>
<evidence type="ECO:0000256" key="5">
    <source>
        <dbReference type="ARBA" id="ARBA00022707"/>
    </source>
</evidence>
<keyword evidence="13" id="KW-0418">Kinase</keyword>
<protein>
    <recommendedName>
        <fullName evidence="11">Myristoylated alanine-rich C-kinase substrate</fullName>
    </recommendedName>
</protein>
<dbReference type="STRING" id="113540.ENSSFOP00015074524"/>
<dbReference type="Proteomes" id="UP000034805">
    <property type="component" value="Unassembled WGS sequence"/>
</dbReference>
<keyword evidence="6" id="KW-0112">Calmodulin-binding</keyword>
<evidence type="ECO:0000313" key="14">
    <source>
        <dbReference type="Ensembl" id="ENSSFOP00015074524.1"/>
    </source>
</evidence>
<evidence type="ECO:0000256" key="7">
    <source>
        <dbReference type="ARBA" id="ARBA00023136"/>
    </source>
</evidence>
<gene>
    <name evidence="14" type="primary">MARCKS</name>
    <name evidence="13" type="ORF">Z043_100538</name>
</gene>
<evidence type="ECO:0000256" key="9">
    <source>
        <dbReference type="ARBA" id="ARBA00023212"/>
    </source>
</evidence>
<feature type="region of interest" description="Disordered" evidence="12">
    <location>
        <begin position="1"/>
        <end position="239"/>
    </location>
</feature>
<evidence type="ECO:0000313" key="16">
    <source>
        <dbReference type="Proteomes" id="UP000694397"/>
    </source>
</evidence>
<organism evidence="13 15">
    <name type="scientific">Scleropages formosus</name>
    <name type="common">Asian bonytongue</name>
    <name type="synonym">Osteoglossum formosum</name>
    <dbReference type="NCBI Taxonomy" id="113540"/>
    <lineage>
        <taxon>Eukaryota</taxon>
        <taxon>Metazoa</taxon>
        <taxon>Chordata</taxon>
        <taxon>Craniata</taxon>
        <taxon>Vertebrata</taxon>
        <taxon>Euteleostomi</taxon>
        <taxon>Actinopterygii</taxon>
        <taxon>Neopterygii</taxon>
        <taxon>Teleostei</taxon>
        <taxon>Osteoglossocephala</taxon>
        <taxon>Osteoglossomorpha</taxon>
        <taxon>Osteoglossiformes</taxon>
        <taxon>Osteoglossidae</taxon>
        <taxon>Scleropages</taxon>
    </lineage>
</organism>
<dbReference type="GO" id="GO:0035914">
    <property type="term" value="P:skeletal muscle cell differentiation"/>
    <property type="evidence" value="ECO:0007669"/>
    <property type="project" value="Ensembl"/>
</dbReference>
<feature type="compositionally biased region" description="Basic and acidic residues" evidence="12">
    <location>
        <begin position="10"/>
        <end position="21"/>
    </location>
</feature>
<proteinExistence type="inferred from homology"/>
<evidence type="ECO:0000256" key="11">
    <source>
        <dbReference type="ARBA" id="ARBA00039440"/>
    </source>
</evidence>
<dbReference type="Proteomes" id="UP000694397">
    <property type="component" value="Chromosome 15"/>
</dbReference>
<feature type="compositionally biased region" description="Basic and acidic residues" evidence="12">
    <location>
        <begin position="207"/>
        <end position="231"/>
    </location>
</feature>
<keyword evidence="7" id="KW-0472">Membrane</keyword>
<comment type="similarity">
    <text evidence="3">Belongs to the MARCKS family.</text>
</comment>
<dbReference type="InterPro" id="IPR002101">
    <property type="entry name" value="MARCKS"/>
</dbReference>
<name>A0A0P7V0S3_SCLFO</name>
<keyword evidence="10" id="KW-0449">Lipoprotein</keyword>
<dbReference type="GO" id="GO:0051015">
    <property type="term" value="F:actin filament binding"/>
    <property type="evidence" value="ECO:0007669"/>
    <property type="project" value="TreeGrafter"/>
</dbReference>
<dbReference type="OrthoDB" id="9950867at2759"/>
<dbReference type="GO" id="GO:0007420">
    <property type="term" value="P:brain development"/>
    <property type="evidence" value="ECO:0007669"/>
    <property type="project" value="Ensembl"/>
</dbReference>
<dbReference type="GO" id="GO:0005516">
    <property type="term" value="F:calmodulin binding"/>
    <property type="evidence" value="ECO:0007669"/>
    <property type="project" value="UniProtKB-KW"/>
</dbReference>
<dbReference type="EMBL" id="JARO02000116">
    <property type="protein sequence ID" value="KPP79842.1"/>
    <property type="molecule type" value="Genomic_DNA"/>
</dbReference>
<evidence type="ECO:0000256" key="1">
    <source>
        <dbReference type="ARBA" id="ARBA00004245"/>
    </source>
</evidence>
<reference evidence="13 15" key="1">
    <citation type="submission" date="2015-08" db="EMBL/GenBank/DDBJ databases">
        <title>The genome of the Asian arowana (Scleropages formosus).</title>
        <authorList>
            <person name="Tan M.H."/>
            <person name="Gan H.M."/>
            <person name="Croft L.J."/>
            <person name="Austin C.M."/>
        </authorList>
    </citation>
    <scope>NUCLEOTIDE SEQUENCE [LARGE SCALE GENOMIC DNA]</scope>
    <source>
        <strain evidence="13">Aro1</strain>
    </source>
</reference>
<evidence type="ECO:0000256" key="6">
    <source>
        <dbReference type="ARBA" id="ARBA00022860"/>
    </source>
</evidence>
<dbReference type="PANTHER" id="PTHR14353">
    <property type="entry name" value="MYRISTOYLATED ALANINE-RICH C-KINASE SUBSTRATE MARCKS"/>
    <property type="match status" value="1"/>
</dbReference>
<evidence type="ECO:0000256" key="10">
    <source>
        <dbReference type="ARBA" id="ARBA00023288"/>
    </source>
</evidence>
<keyword evidence="8" id="KW-0009">Actin-binding</keyword>
<feature type="compositionally biased region" description="Basic residues" evidence="12">
    <location>
        <begin position="107"/>
        <end position="118"/>
    </location>
</feature>
<feature type="compositionally biased region" description="Low complexity" evidence="12">
    <location>
        <begin position="42"/>
        <end position="53"/>
    </location>
</feature>
<keyword evidence="13" id="KW-0808">Transferase</keyword>
<dbReference type="KEGG" id="sfm:108921814"/>
<dbReference type="GeneTree" id="ENSGT00730000111419"/>
<accession>A0A0P7V0S3</accession>
<evidence type="ECO:0000256" key="12">
    <source>
        <dbReference type="SAM" id="MobiDB-lite"/>
    </source>
</evidence>
<dbReference type="GO" id="GO:0010842">
    <property type="term" value="P:retina layer formation"/>
    <property type="evidence" value="ECO:0007669"/>
    <property type="project" value="Ensembl"/>
</dbReference>
<comment type="subcellular location">
    <subcellularLocation>
        <location evidence="1">Cytoplasm</location>
        <location evidence="1">Cytoskeleton</location>
    </subcellularLocation>
    <subcellularLocation>
        <location evidence="2">Membrane</location>
        <topology evidence="2">Lipid-anchor</topology>
    </subcellularLocation>
</comment>
<dbReference type="PANTHER" id="PTHR14353:SF9">
    <property type="entry name" value="MYRISTOYLATED ALANINE-RICH C-KINASE SUBSTRATE"/>
    <property type="match status" value="1"/>
</dbReference>
<reference evidence="14 16" key="2">
    <citation type="submission" date="2019-04" db="EMBL/GenBank/DDBJ databases">
        <authorList>
            <consortium name="Wellcome Sanger Institute Data Sharing"/>
        </authorList>
    </citation>
    <scope>NUCLEOTIDE SEQUENCE [LARGE SCALE GENOMIC DNA]</scope>
</reference>
<evidence type="ECO:0000256" key="2">
    <source>
        <dbReference type="ARBA" id="ARBA00004635"/>
    </source>
</evidence>
<dbReference type="GO" id="GO:0060541">
    <property type="term" value="P:respiratory system development"/>
    <property type="evidence" value="ECO:0007669"/>
    <property type="project" value="Ensembl"/>
</dbReference>
<dbReference type="AlphaFoldDB" id="A0A0P7V0S3"/>
<dbReference type="GO" id="GO:0032432">
    <property type="term" value="C:actin filament bundle"/>
    <property type="evidence" value="ECO:0007669"/>
    <property type="project" value="TreeGrafter"/>
</dbReference>
<dbReference type="GO" id="GO:0003381">
    <property type="term" value="P:epithelial cell morphogenesis involved in gastrulation"/>
    <property type="evidence" value="ECO:0007669"/>
    <property type="project" value="Ensembl"/>
</dbReference>
<dbReference type="GO" id="GO:0007015">
    <property type="term" value="P:actin filament organization"/>
    <property type="evidence" value="ECO:0007669"/>
    <property type="project" value="TreeGrafter"/>
</dbReference>
<evidence type="ECO:0000256" key="4">
    <source>
        <dbReference type="ARBA" id="ARBA00022490"/>
    </source>
</evidence>
<dbReference type="GO" id="GO:0016301">
    <property type="term" value="F:kinase activity"/>
    <property type="evidence" value="ECO:0007669"/>
    <property type="project" value="UniProtKB-KW"/>
</dbReference>
<dbReference type="GO" id="GO:0005886">
    <property type="term" value="C:plasma membrane"/>
    <property type="evidence" value="ECO:0007669"/>
    <property type="project" value="TreeGrafter"/>
</dbReference>
<evidence type="ECO:0000256" key="8">
    <source>
        <dbReference type="ARBA" id="ARBA00023203"/>
    </source>
</evidence>
<keyword evidence="9" id="KW-0206">Cytoskeleton</keyword>
<sequence length="239" mass="24909">MGAQTSKTATKAEVDAEKQEDAAVSPTKSNGQENGHTKVNGDASDAAAQDEAQVNGTAQAEEGLKEEPDKAEAEPAEKEAEDKTEAVPAAEGTAASEDGASGSGEAKKKKRFSFKKPFKLSGFSFKKNKKEAEGEAAATSSEEGASTSPEEGKEATTDEVPAVEEAGPASDDVGENQEVTTSQGDKPEETTEEELETVTPTATEPQQKTEDAEQDTEVKPAEDSIQEKTSDSEVPAPAE</sequence>
<evidence type="ECO:0000313" key="15">
    <source>
        <dbReference type="Proteomes" id="UP000034805"/>
    </source>
</evidence>
<dbReference type="Pfam" id="PF02063">
    <property type="entry name" value="MARCKS"/>
    <property type="match status" value="1"/>
</dbReference>
<keyword evidence="4" id="KW-0963">Cytoplasm</keyword>
<dbReference type="GO" id="GO:1900144">
    <property type="term" value="P:positive regulation of BMP secretion"/>
    <property type="evidence" value="ECO:0007669"/>
    <property type="project" value="Ensembl"/>
</dbReference>
<keyword evidence="5" id="KW-0519">Myristate</keyword>
<feature type="compositionally biased region" description="Low complexity" evidence="12">
    <location>
        <begin position="135"/>
        <end position="149"/>
    </location>
</feature>
<feature type="compositionally biased region" description="Basic and acidic residues" evidence="12">
    <location>
        <begin position="62"/>
        <end position="85"/>
    </location>
</feature>
<keyword evidence="16" id="KW-1185">Reference proteome</keyword>